<dbReference type="AlphaFoldDB" id="A0A2Y9A0R7"/>
<evidence type="ECO:0000256" key="8">
    <source>
        <dbReference type="ARBA" id="ARBA00023014"/>
    </source>
</evidence>
<keyword evidence="9 10" id="KW-0143">Chaperone</keyword>
<comment type="function">
    <text evidence="10">Probably acts as a heme chaperone, transferring heme to an unknown acceptor. Binds one molecule of heme per monomer, possibly covalently. Binds 1 [4Fe-4S] cluster. The cluster is coordinated with 3 cysteines and an exchangeable S-adenosyl-L-methionine.</text>
</comment>
<dbReference type="RefSeq" id="WP_109562405.1">
    <property type="nucleotide sequence ID" value="NZ_QGDJ01000001.1"/>
</dbReference>
<keyword evidence="6 10" id="KW-0479">Metal-binding</keyword>
<dbReference type="SUPFAM" id="SSF102114">
    <property type="entry name" value="Radical SAM enzymes"/>
    <property type="match status" value="1"/>
</dbReference>
<dbReference type="InterPro" id="IPR010723">
    <property type="entry name" value="HemN_C"/>
</dbReference>
<reference evidence="13" key="2">
    <citation type="submission" date="2016-10" db="EMBL/GenBank/DDBJ databases">
        <authorList>
            <person name="Cai Z."/>
        </authorList>
    </citation>
    <scope>NUCLEOTIDE SEQUENCE [LARGE SCALE GENOMIC DNA]</scope>
    <source>
        <strain evidence="13">DSM 25227</strain>
    </source>
</reference>
<evidence type="ECO:0000256" key="3">
    <source>
        <dbReference type="ARBA" id="ARBA00017228"/>
    </source>
</evidence>
<dbReference type="Gene3D" id="3.20.20.70">
    <property type="entry name" value="Aldolase class I"/>
    <property type="match status" value="1"/>
</dbReference>
<dbReference type="EMBL" id="QGDJ01000001">
    <property type="protein sequence ID" value="PWJ21762.1"/>
    <property type="molecule type" value="Genomic_DNA"/>
</dbReference>
<proteinExistence type="inferred from homology"/>
<keyword evidence="8 10" id="KW-0411">Iron-sulfur</keyword>
<name>A0A2Y9A0R7_9RHOB</name>
<dbReference type="GO" id="GO:0005737">
    <property type="term" value="C:cytoplasm"/>
    <property type="evidence" value="ECO:0007669"/>
    <property type="project" value="UniProtKB-SubCell"/>
</dbReference>
<feature type="domain" description="Radical SAM core" evidence="11">
    <location>
        <begin position="7"/>
        <end position="243"/>
    </location>
</feature>
<evidence type="ECO:0000259" key="11">
    <source>
        <dbReference type="PROSITE" id="PS51918"/>
    </source>
</evidence>
<evidence type="ECO:0000256" key="10">
    <source>
        <dbReference type="RuleBase" id="RU364116"/>
    </source>
</evidence>
<evidence type="ECO:0000313" key="15">
    <source>
        <dbReference type="Proteomes" id="UP000251571"/>
    </source>
</evidence>
<reference evidence="12 14" key="3">
    <citation type="submission" date="2018-03" db="EMBL/GenBank/DDBJ databases">
        <title>Genomic Encyclopedia of Archaeal and Bacterial Type Strains, Phase II (KMG-II): from individual species to whole genera.</title>
        <authorList>
            <person name="Goeker M."/>
        </authorList>
    </citation>
    <scope>NUCLEOTIDE SEQUENCE [LARGE SCALE GENOMIC DNA]</scope>
    <source>
        <strain evidence="12 14">DSM 25227</strain>
    </source>
</reference>
<dbReference type="PANTHER" id="PTHR13932:SF5">
    <property type="entry name" value="RADICAL S-ADENOSYL METHIONINE DOMAIN-CONTAINING PROTEIN 1, MITOCHONDRIAL"/>
    <property type="match status" value="1"/>
</dbReference>
<dbReference type="SFLD" id="SFLDS00029">
    <property type="entry name" value="Radical_SAM"/>
    <property type="match status" value="2"/>
</dbReference>
<gene>
    <name evidence="12" type="ORF">BCF38_101170</name>
    <name evidence="13" type="ORF">SAMN05421539_101170</name>
</gene>
<dbReference type="InterPro" id="IPR034505">
    <property type="entry name" value="Coproporphyrinogen-III_oxidase"/>
</dbReference>
<evidence type="ECO:0000313" key="13">
    <source>
        <dbReference type="EMBL" id="SSA38040.1"/>
    </source>
</evidence>
<keyword evidence="7 10" id="KW-0408">Iron</keyword>
<keyword evidence="14" id="KW-1185">Reference proteome</keyword>
<evidence type="ECO:0000256" key="5">
    <source>
        <dbReference type="ARBA" id="ARBA00022691"/>
    </source>
</evidence>
<dbReference type="Pfam" id="PF06969">
    <property type="entry name" value="HemN_C"/>
    <property type="match status" value="1"/>
</dbReference>
<evidence type="ECO:0000256" key="7">
    <source>
        <dbReference type="ARBA" id="ARBA00023004"/>
    </source>
</evidence>
<keyword evidence="10" id="KW-0963">Cytoplasm</keyword>
<dbReference type="InterPro" id="IPR006638">
    <property type="entry name" value="Elp3/MiaA/NifB-like_rSAM"/>
</dbReference>
<dbReference type="EMBL" id="UETC01000001">
    <property type="protein sequence ID" value="SSA38040.1"/>
    <property type="molecule type" value="Genomic_DNA"/>
</dbReference>
<dbReference type="SFLD" id="SFLDF00562">
    <property type="entry name" value="HemN-like__clustered_with_heat"/>
    <property type="match status" value="1"/>
</dbReference>
<dbReference type="GO" id="GO:0006779">
    <property type="term" value="P:porphyrin-containing compound biosynthetic process"/>
    <property type="evidence" value="ECO:0007669"/>
    <property type="project" value="InterPro"/>
</dbReference>
<dbReference type="SMART" id="SM00729">
    <property type="entry name" value="Elp3"/>
    <property type="match status" value="1"/>
</dbReference>
<organism evidence="13 15">
    <name type="scientific">Jannaschia seohaensis</name>
    <dbReference type="NCBI Taxonomy" id="475081"/>
    <lineage>
        <taxon>Bacteria</taxon>
        <taxon>Pseudomonadati</taxon>
        <taxon>Pseudomonadota</taxon>
        <taxon>Alphaproteobacteria</taxon>
        <taxon>Rhodobacterales</taxon>
        <taxon>Roseobacteraceae</taxon>
        <taxon>Jannaschia</taxon>
    </lineage>
</organism>
<dbReference type="Proteomes" id="UP000251571">
    <property type="component" value="Unassembled WGS sequence"/>
</dbReference>
<dbReference type="GO" id="GO:0004109">
    <property type="term" value="F:coproporphyrinogen oxidase activity"/>
    <property type="evidence" value="ECO:0007669"/>
    <property type="project" value="InterPro"/>
</dbReference>
<comment type="cofactor">
    <cofactor evidence="1">
        <name>[4Fe-4S] cluster</name>
        <dbReference type="ChEBI" id="CHEBI:49883"/>
    </cofactor>
</comment>
<dbReference type="CDD" id="cd01335">
    <property type="entry name" value="Radical_SAM"/>
    <property type="match status" value="1"/>
</dbReference>
<dbReference type="Proteomes" id="UP000245839">
    <property type="component" value="Unassembled WGS sequence"/>
</dbReference>
<sequence length="388" mass="43086">MKNETETWQRSGFGIYVHWPFCAAKCPYCDFNSHVSAKVDQARFRDAYLAELRYWAERTPGRRVSSVFFGGGTPSLMDPFVTHDILAEIRGLWTMANDLEVTLEANPTSVESARFQGFMDAGVTRMSVGLQALDDLSLKRLGRLHNAAEGRRAYEIARSVCDRVSFDLIYARQDQDLADWRRELSEAMTMGPDHLSLYQLTIEEGTAFWDRAQAGGLRGLPDEDRAVALYEVTQERCEAAGLPRYEVSNHARPGQESRHNLIYWQGGDWLGIGPGAHGRVGGANGRRATVNRAMPNDWLTAVEGQGVGLLHSEILDRADIIDEYVMMGLRRRQGIDLERVKSLGGEISAGTIARLSEDGLIALEAGRLRATERGTLLLNAIVAELSVA</sequence>
<dbReference type="GO" id="GO:0046872">
    <property type="term" value="F:metal ion binding"/>
    <property type="evidence" value="ECO:0007669"/>
    <property type="project" value="UniProtKB-UniRule"/>
</dbReference>
<keyword evidence="5 10" id="KW-0949">S-adenosyl-L-methionine</keyword>
<keyword evidence="10" id="KW-0004">4Fe-4S</keyword>
<reference evidence="15" key="1">
    <citation type="submission" date="2016-10" db="EMBL/GenBank/DDBJ databases">
        <authorList>
            <person name="Varghese N."/>
            <person name="Submissions S."/>
        </authorList>
    </citation>
    <scope>NUCLEOTIDE SEQUENCE [LARGE SCALE GENOMIC DNA]</scope>
    <source>
        <strain evidence="15">DSM 25227</strain>
    </source>
</reference>
<comment type="similarity">
    <text evidence="2">Belongs to the anaerobic coproporphyrinogen-III oxidase family. HemW subfamily.</text>
</comment>
<dbReference type="InterPro" id="IPR058240">
    <property type="entry name" value="rSAM_sf"/>
</dbReference>
<dbReference type="Pfam" id="PF04055">
    <property type="entry name" value="Radical_SAM"/>
    <property type="match status" value="1"/>
</dbReference>
<keyword evidence="4 10" id="KW-0349">Heme</keyword>
<evidence type="ECO:0000256" key="2">
    <source>
        <dbReference type="ARBA" id="ARBA00006100"/>
    </source>
</evidence>
<protein>
    <recommendedName>
        <fullName evidence="3 10">Heme chaperone HemW</fullName>
    </recommendedName>
</protein>
<dbReference type="GO" id="GO:0051539">
    <property type="term" value="F:4 iron, 4 sulfur cluster binding"/>
    <property type="evidence" value="ECO:0007669"/>
    <property type="project" value="UniProtKB-UniRule"/>
</dbReference>
<comment type="subcellular location">
    <subcellularLocation>
        <location evidence="10">Cytoplasm</location>
    </subcellularLocation>
</comment>
<dbReference type="PROSITE" id="PS51918">
    <property type="entry name" value="RADICAL_SAM"/>
    <property type="match status" value="1"/>
</dbReference>
<dbReference type="SFLD" id="SFLDF00288">
    <property type="entry name" value="HemN-like__clustered_with_nucl"/>
    <property type="match status" value="1"/>
</dbReference>
<evidence type="ECO:0000256" key="4">
    <source>
        <dbReference type="ARBA" id="ARBA00022617"/>
    </source>
</evidence>
<evidence type="ECO:0000256" key="1">
    <source>
        <dbReference type="ARBA" id="ARBA00001966"/>
    </source>
</evidence>
<dbReference type="NCBIfam" id="TIGR00539">
    <property type="entry name" value="hemN_rel"/>
    <property type="match status" value="1"/>
</dbReference>
<evidence type="ECO:0000256" key="6">
    <source>
        <dbReference type="ARBA" id="ARBA00022723"/>
    </source>
</evidence>
<dbReference type="InterPro" id="IPR007197">
    <property type="entry name" value="rSAM"/>
</dbReference>
<dbReference type="SFLD" id="SFLDG01065">
    <property type="entry name" value="anaerobic_coproporphyrinogen-I"/>
    <property type="match status" value="2"/>
</dbReference>
<evidence type="ECO:0000313" key="14">
    <source>
        <dbReference type="Proteomes" id="UP000245839"/>
    </source>
</evidence>
<dbReference type="PANTHER" id="PTHR13932">
    <property type="entry name" value="COPROPORPHYRINIGEN III OXIDASE"/>
    <property type="match status" value="1"/>
</dbReference>
<accession>A0A2Y9A0R7</accession>
<dbReference type="InterPro" id="IPR004559">
    <property type="entry name" value="HemW-like"/>
</dbReference>
<evidence type="ECO:0000313" key="12">
    <source>
        <dbReference type="EMBL" id="PWJ21762.1"/>
    </source>
</evidence>
<evidence type="ECO:0000256" key="9">
    <source>
        <dbReference type="ARBA" id="ARBA00023186"/>
    </source>
</evidence>
<dbReference type="OrthoDB" id="9808022at2"/>
<dbReference type="InterPro" id="IPR013785">
    <property type="entry name" value="Aldolase_TIM"/>
</dbReference>